<name>A0A8G2HT54_9ACTO</name>
<gene>
    <name evidence="1" type="ORF">NCTC11819_00307</name>
</gene>
<proteinExistence type="predicted"/>
<reference evidence="1 2" key="1">
    <citation type="submission" date="2018-06" db="EMBL/GenBank/DDBJ databases">
        <authorList>
            <consortium name="Pathogen Informatics"/>
            <person name="Doyle S."/>
        </authorList>
    </citation>
    <scope>NUCLEOTIDE SEQUENCE [LARGE SCALE GENOMIC DNA]</scope>
    <source>
        <strain evidence="1 2">NCTC11819</strain>
    </source>
</reference>
<dbReference type="AlphaFoldDB" id="A0A8G2HT54"/>
<comment type="caution">
    <text evidence="1">The sequence shown here is derived from an EMBL/GenBank/DDBJ whole genome shotgun (WGS) entry which is preliminary data.</text>
</comment>
<organism evidence="1 2">
    <name type="scientific">Mobiluncus mulieris</name>
    <dbReference type="NCBI Taxonomy" id="2052"/>
    <lineage>
        <taxon>Bacteria</taxon>
        <taxon>Bacillati</taxon>
        <taxon>Actinomycetota</taxon>
        <taxon>Actinomycetes</taxon>
        <taxon>Actinomycetales</taxon>
        <taxon>Actinomycetaceae</taxon>
        <taxon>Mobiluncus</taxon>
    </lineage>
</organism>
<evidence type="ECO:0000313" key="2">
    <source>
        <dbReference type="Proteomes" id="UP000255284"/>
    </source>
</evidence>
<dbReference type="EMBL" id="UGGQ01000006">
    <property type="protein sequence ID" value="STO15765.1"/>
    <property type="molecule type" value="Genomic_DNA"/>
</dbReference>
<dbReference type="Proteomes" id="UP000255284">
    <property type="component" value="Unassembled WGS sequence"/>
</dbReference>
<accession>A0A8G2HT54</accession>
<evidence type="ECO:0000313" key="1">
    <source>
        <dbReference type="EMBL" id="STO15765.1"/>
    </source>
</evidence>
<protein>
    <submittedName>
        <fullName evidence="1">Uncharacterized protein</fullName>
    </submittedName>
</protein>
<sequence length="225" mass="24501">MSVGLPRLHEVLAWVCCFGGWRPRRCAAFAWAWCAASAAYRCAAAPLRRLRAGVVCCFGGLPLRRLRAGVVCCFGGLRVRAGGTKGEVSPRLSLRESLTPQSRCASHLAAPPPSLTFRRLHEVLAWVCCFGGWRPRRCAAFARAWCVASAAYGCALAGQKGRFPLDFHFVKVSPLSPAARRTSLRRLRRLRFAVFMRCLPGCAASAVGGRVVQSASAKSIHWIDS</sequence>